<name>A0A731GAL6_SALTM</name>
<comment type="caution">
    <text evidence="1">The sequence shown here is derived from an EMBL/GenBank/DDBJ whole genome shotgun (WGS) entry which is preliminary data.</text>
</comment>
<dbReference type="Gene3D" id="2.40.50.650">
    <property type="match status" value="1"/>
</dbReference>
<organism evidence="1">
    <name type="scientific">Salmonella typhimurium</name>
    <dbReference type="NCBI Taxonomy" id="90371"/>
    <lineage>
        <taxon>Bacteria</taxon>
        <taxon>Pseudomonadati</taxon>
        <taxon>Pseudomonadota</taxon>
        <taxon>Gammaproteobacteria</taxon>
        <taxon>Enterobacterales</taxon>
        <taxon>Enterobacteriaceae</taxon>
        <taxon>Salmonella</taxon>
    </lineage>
</organism>
<dbReference type="InterPro" id="IPR038679">
    <property type="entry name" value="PmrD_sf"/>
</dbReference>
<protein>
    <submittedName>
        <fullName evidence="1">Signal transduction protein PmrD</fullName>
    </submittedName>
</protein>
<dbReference type="AlphaFoldDB" id="A0A731GAL6"/>
<feature type="non-terminal residue" evidence="1">
    <location>
        <position position="54"/>
    </location>
</feature>
<sequence length="54" mass="5989">MEWLVKKSHYVKKRACHVLVLCDSGGSLKMIAEANSMILLSPGDILSPLQDAQY</sequence>
<dbReference type="Pfam" id="PF11183">
    <property type="entry name" value="PmrD"/>
    <property type="match status" value="1"/>
</dbReference>
<reference evidence="1" key="1">
    <citation type="journal article" date="2018" name="Genome Biol.">
        <title>SKESA: strategic k-mer extension for scrupulous assemblies.</title>
        <authorList>
            <person name="Souvorov A."/>
            <person name="Agarwala R."/>
            <person name="Lipman D.J."/>
        </authorList>
    </citation>
    <scope>NUCLEOTIDE SEQUENCE</scope>
    <source>
        <strain evidence="1">INSP 85</strain>
    </source>
</reference>
<evidence type="ECO:0000313" key="1">
    <source>
        <dbReference type="EMBL" id="HAE4285231.1"/>
    </source>
</evidence>
<accession>A0A731GAL6</accession>
<dbReference type="EMBL" id="DAARWX010000132">
    <property type="protein sequence ID" value="HAE4285231.1"/>
    <property type="molecule type" value="Genomic_DNA"/>
</dbReference>
<proteinExistence type="predicted"/>
<reference evidence="1" key="2">
    <citation type="submission" date="2018-07" db="EMBL/GenBank/DDBJ databases">
        <authorList>
            <consortium name="NCBI Pathogen Detection Project"/>
        </authorList>
    </citation>
    <scope>NUCLEOTIDE SEQUENCE</scope>
    <source>
        <strain evidence="1">INSP 85</strain>
    </source>
</reference>
<dbReference type="InterPro" id="IPR044854">
    <property type="entry name" value="IraM/PmrD"/>
</dbReference>
<gene>
    <name evidence="1" type="ORF">G4B68_004963</name>
</gene>